<accession>A0A9X2FU76</accession>
<dbReference type="AlphaFoldDB" id="A0A9X2FU76"/>
<dbReference type="Proteomes" id="UP001139474">
    <property type="component" value="Unassembled WGS sequence"/>
</dbReference>
<keyword evidence="2" id="KW-1185">Reference proteome</keyword>
<evidence type="ECO:0000313" key="1">
    <source>
        <dbReference type="EMBL" id="MCP1338045.1"/>
    </source>
</evidence>
<dbReference type="EMBL" id="JAMZDE010000001">
    <property type="protein sequence ID" value="MCP1338045.1"/>
    <property type="molecule type" value="Genomic_DNA"/>
</dbReference>
<sequence length="106" mass="12009">MVNGFNNHDDMVHSVCDGFINRVNDAVPNNIELLCNQDGYEILTDAFGNEFQKHDIENASIEQINSIAKELSEFLEKEVSLEEVCDFINGALKQSFGDYRSAQYKT</sequence>
<protein>
    <submittedName>
        <fullName evidence="1">Uncharacterized protein</fullName>
    </submittedName>
</protein>
<gene>
    <name evidence="1" type="ORF">NJR55_00435</name>
</gene>
<proteinExistence type="predicted"/>
<comment type="caution">
    <text evidence="1">The sequence shown here is derived from an EMBL/GenBank/DDBJ whole genome shotgun (WGS) entry which is preliminary data.</text>
</comment>
<evidence type="ECO:0000313" key="2">
    <source>
        <dbReference type="Proteomes" id="UP001139474"/>
    </source>
</evidence>
<name>A0A9X2FU76_9GAMM</name>
<reference evidence="1" key="1">
    <citation type="submission" date="2022-06" db="EMBL/GenBank/DDBJ databases">
        <title>Idiomarina rhizosphaerae M1R2S28.</title>
        <authorList>
            <person name="Sun J.-Q."/>
            <person name="Li L.-F."/>
        </authorList>
    </citation>
    <scope>NUCLEOTIDE SEQUENCE</scope>
    <source>
        <strain evidence="1">M1R2S28</strain>
    </source>
</reference>
<dbReference type="RefSeq" id="WP_253616828.1">
    <property type="nucleotide sequence ID" value="NZ_JAMZDE010000001.1"/>
</dbReference>
<organism evidence="1 2">
    <name type="scientific">Idiomarina rhizosphaerae</name>
    <dbReference type="NCBI Taxonomy" id="2961572"/>
    <lineage>
        <taxon>Bacteria</taxon>
        <taxon>Pseudomonadati</taxon>
        <taxon>Pseudomonadota</taxon>
        <taxon>Gammaproteobacteria</taxon>
        <taxon>Alteromonadales</taxon>
        <taxon>Idiomarinaceae</taxon>
        <taxon>Idiomarina</taxon>
    </lineage>
</organism>